<organism evidence="2">
    <name type="scientific">Rhizophora mucronata</name>
    <name type="common">Asiatic mangrove</name>
    <dbReference type="NCBI Taxonomy" id="61149"/>
    <lineage>
        <taxon>Eukaryota</taxon>
        <taxon>Viridiplantae</taxon>
        <taxon>Streptophyta</taxon>
        <taxon>Embryophyta</taxon>
        <taxon>Tracheophyta</taxon>
        <taxon>Spermatophyta</taxon>
        <taxon>Magnoliopsida</taxon>
        <taxon>eudicotyledons</taxon>
        <taxon>Gunneridae</taxon>
        <taxon>Pentapetalae</taxon>
        <taxon>rosids</taxon>
        <taxon>fabids</taxon>
        <taxon>Malpighiales</taxon>
        <taxon>Rhizophoraceae</taxon>
        <taxon>Rhizophora</taxon>
    </lineage>
</organism>
<protein>
    <submittedName>
        <fullName evidence="2">Uncharacterized protein</fullName>
    </submittedName>
</protein>
<feature type="signal peptide" evidence="1">
    <location>
        <begin position="1"/>
        <end position="17"/>
    </location>
</feature>
<proteinExistence type="predicted"/>
<reference evidence="2" key="1">
    <citation type="submission" date="2018-02" db="EMBL/GenBank/DDBJ databases">
        <title>Rhizophora mucronata_Transcriptome.</title>
        <authorList>
            <person name="Meera S.P."/>
            <person name="Sreeshan A."/>
            <person name="Augustine A."/>
        </authorList>
    </citation>
    <scope>NUCLEOTIDE SEQUENCE</scope>
    <source>
        <tissue evidence="2">Leaf</tissue>
    </source>
</reference>
<evidence type="ECO:0000313" key="2">
    <source>
        <dbReference type="EMBL" id="MBX09383.1"/>
    </source>
</evidence>
<feature type="chain" id="PRO_5015126990" evidence="1">
    <location>
        <begin position="18"/>
        <end position="44"/>
    </location>
</feature>
<dbReference type="EMBL" id="GGEC01028899">
    <property type="protein sequence ID" value="MBX09383.1"/>
    <property type="molecule type" value="Transcribed_RNA"/>
</dbReference>
<evidence type="ECO:0000256" key="1">
    <source>
        <dbReference type="SAM" id="SignalP"/>
    </source>
</evidence>
<dbReference type="AlphaFoldDB" id="A0A2P2KUL8"/>
<name>A0A2P2KUL8_RHIMU</name>
<keyword evidence="1" id="KW-0732">Signal</keyword>
<accession>A0A2P2KUL8</accession>
<sequence length="44" mass="5154">MAFCSFLLLYYSDLCDMLFHFQVICSRCDMEQDVGIFYTNLIGS</sequence>